<evidence type="ECO:0000256" key="2">
    <source>
        <dbReference type="ARBA" id="ARBA00023015"/>
    </source>
</evidence>
<keyword evidence="4" id="KW-0804">Transcription</keyword>
<comment type="caution">
    <text evidence="6">The sequence shown here is derived from an EMBL/GenBank/DDBJ whole genome shotgun (WGS) entry which is preliminary data.</text>
</comment>
<feature type="domain" description="HTH lacI-type" evidence="5">
    <location>
        <begin position="2"/>
        <end position="56"/>
    </location>
</feature>
<proteinExistence type="predicted"/>
<dbReference type="InterPro" id="IPR000843">
    <property type="entry name" value="HTH_LacI"/>
</dbReference>
<dbReference type="Pfam" id="PF00356">
    <property type="entry name" value="LacI"/>
    <property type="match status" value="1"/>
</dbReference>
<evidence type="ECO:0000256" key="3">
    <source>
        <dbReference type="ARBA" id="ARBA00023125"/>
    </source>
</evidence>
<evidence type="ECO:0000259" key="5">
    <source>
        <dbReference type="PROSITE" id="PS50932"/>
    </source>
</evidence>
<dbReference type="PROSITE" id="PS50932">
    <property type="entry name" value="HTH_LACI_2"/>
    <property type="match status" value="1"/>
</dbReference>
<evidence type="ECO:0000256" key="1">
    <source>
        <dbReference type="ARBA" id="ARBA00022491"/>
    </source>
</evidence>
<dbReference type="RefSeq" id="WP_204916643.1">
    <property type="nucleotide sequence ID" value="NZ_BAAAQP010000011.1"/>
</dbReference>
<reference evidence="6 7" key="1">
    <citation type="submission" date="2021-01" db="EMBL/GenBank/DDBJ databases">
        <title>Sequencing the genomes of 1000 actinobacteria strains.</title>
        <authorList>
            <person name="Klenk H.-P."/>
        </authorList>
    </citation>
    <scope>NUCLEOTIDE SEQUENCE [LARGE SCALE GENOMIC DNA]</scope>
    <source>
        <strain evidence="6 7">DSM 18662</strain>
    </source>
</reference>
<keyword evidence="2" id="KW-0805">Transcription regulation</keyword>
<evidence type="ECO:0000313" key="6">
    <source>
        <dbReference type="EMBL" id="MBM7798030.1"/>
    </source>
</evidence>
<dbReference type="SMART" id="SM00354">
    <property type="entry name" value="HTH_LACI"/>
    <property type="match status" value="1"/>
</dbReference>
<dbReference type="Gene3D" id="3.40.50.2300">
    <property type="match status" value="2"/>
</dbReference>
<gene>
    <name evidence="6" type="ORF">JOE57_000951</name>
</gene>
<evidence type="ECO:0000256" key="4">
    <source>
        <dbReference type="ARBA" id="ARBA00023163"/>
    </source>
</evidence>
<dbReference type="SUPFAM" id="SSF47413">
    <property type="entry name" value="lambda repressor-like DNA-binding domains"/>
    <property type="match status" value="1"/>
</dbReference>
<dbReference type="Proteomes" id="UP000704762">
    <property type="component" value="Unassembled WGS sequence"/>
</dbReference>
<keyword evidence="1" id="KW-0678">Repressor</keyword>
<dbReference type="Gene3D" id="1.10.260.40">
    <property type="entry name" value="lambda repressor-like DNA-binding domains"/>
    <property type="match status" value="1"/>
</dbReference>
<evidence type="ECO:0000313" key="7">
    <source>
        <dbReference type="Proteomes" id="UP000704762"/>
    </source>
</evidence>
<dbReference type="EMBL" id="JAFBCF010000001">
    <property type="protein sequence ID" value="MBM7798030.1"/>
    <property type="molecule type" value="Genomic_DNA"/>
</dbReference>
<dbReference type="InterPro" id="IPR046335">
    <property type="entry name" value="LacI/GalR-like_sensor"/>
</dbReference>
<keyword evidence="3" id="KW-0238">DNA-binding</keyword>
<dbReference type="PANTHER" id="PTHR30146">
    <property type="entry name" value="LACI-RELATED TRANSCRIPTIONAL REPRESSOR"/>
    <property type="match status" value="1"/>
</dbReference>
<accession>A0ABS2RGA1</accession>
<protein>
    <submittedName>
        <fullName evidence="6">LacI family transcriptional regulator</fullName>
    </submittedName>
</protein>
<dbReference type="CDD" id="cd01392">
    <property type="entry name" value="HTH_LacI"/>
    <property type="match status" value="1"/>
</dbReference>
<sequence length="341" mass="36950">MVKITDVATAARVSAATVSRTLNNNEKVDPALAARVREAAERLGYRPNAVARNLRRQGTQVWALIITDINNPFFTALARGVEDVAQESGFSVLLCNSDEDIDKEARYLGVAEQERAAGVILSPRATTSDVSRLLASNIPLVAVDRGLGVSVDTVRADSVQGAVAATEQLLRRGWQRPACITGPADAETAEERHLGYQSVVRRLGLDEIVQHVRFQAEGGQQAVQALFDAAAPPDSLFVANSMLALGALAELKRRRLRVGRDIGLVTFDDAPWASLIHPTITVVAQPAYDIGAEAARILVQRIRKEGPTEPQQVLFGTELIVRQSCRRRKPHRSADTVPSTS</sequence>
<name>A0ABS2RGA1_9ACTN</name>
<dbReference type="Pfam" id="PF13377">
    <property type="entry name" value="Peripla_BP_3"/>
    <property type="match status" value="1"/>
</dbReference>
<keyword evidence="7" id="KW-1185">Reference proteome</keyword>
<dbReference type="SUPFAM" id="SSF53822">
    <property type="entry name" value="Periplasmic binding protein-like I"/>
    <property type="match status" value="1"/>
</dbReference>
<dbReference type="InterPro" id="IPR028082">
    <property type="entry name" value="Peripla_BP_I"/>
</dbReference>
<dbReference type="InterPro" id="IPR010982">
    <property type="entry name" value="Lambda_DNA-bd_dom_sf"/>
</dbReference>
<organism evidence="6 7">
    <name type="scientific">Microlunatus panaciterrae</name>
    <dbReference type="NCBI Taxonomy" id="400768"/>
    <lineage>
        <taxon>Bacteria</taxon>
        <taxon>Bacillati</taxon>
        <taxon>Actinomycetota</taxon>
        <taxon>Actinomycetes</taxon>
        <taxon>Propionibacteriales</taxon>
        <taxon>Propionibacteriaceae</taxon>
        <taxon>Microlunatus</taxon>
    </lineage>
</organism>
<dbReference type="PANTHER" id="PTHR30146:SF148">
    <property type="entry name" value="HTH-TYPE TRANSCRIPTIONAL REPRESSOR PURR-RELATED"/>
    <property type="match status" value="1"/>
</dbReference>